<name>A0AC35TU51_9BILA</name>
<evidence type="ECO:0000313" key="1">
    <source>
        <dbReference type="Proteomes" id="UP000095286"/>
    </source>
</evidence>
<sequence>MEPYEAQFRQLMQPVGAIGELFGCDLSSILNRHSDDLSDLLKKITERKDKGPNQIDFVRAGYLVSNSTLVFGVKVDSLSRRLIAYIDVLNSGEKKELAVPTEDNAEAVMNARLDNDRNPFILLPISALKSGSLGGRTIEYDSMPVEVFPKVQAALMPLSENEKKNVNLFSTTIAKHAIGKKDDFLINTCSFLDSGAAILDFDFLDIIDVVMPAKEPVVCIDLYSTVGSSQVVGDFNAKRNLIMKDLEENLFQHGEDSVVEDDHEVPAVHSGIEEQENAREPLGVSLNNPNTFLSGVMVDPSLFTTLNGNEQGHKLMIEENIDLKMDCTLNGTALDMPYEPDYGSDSLGRSCIRSTQAARVNLEMISKKIRGVISDVDVSVSVDSLHFYYHDELEDPAQTVGRKGSDLSCVYKPNAKIMEYSKLFDARTHSIKALLEKQCGVQNDLTYAQVVEYFRLKGNSKNANFNFELCVYDPHRLYEVTLYAKKQLVKVQRKKQLQECERNMMAASGVPDLVASVMVHGEEVIQQEQQLALDEYDDELPSMHEDDDVHVLGGNEMEFHVGDFQTENSLSNITNISVRKRKSTTIDPSAPVPKKEYKFQNLDSTVFIRQDTSLPVLSYSEIIEKYNEKYWTSIDEEVRESSRQVVEWEDNLKPYLKTEEERKNFDIHGYGRTLISKFKNITEKISFKEMVKTFERYLIPRYFLSSLLLVNKTNFKATAGENVNQVVFELIKTDLSHEDGDV</sequence>
<proteinExistence type="predicted"/>
<organism evidence="1 2">
    <name type="scientific">Rhabditophanes sp. KR3021</name>
    <dbReference type="NCBI Taxonomy" id="114890"/>
    <lineage>
        <taxon>Eukaryota</taxon>
        <taxon>Metazoa</taxon>
        <taxon>Ecdysozoa</taxon>
        <taxon>Nematoda</taxon>
        <taxon>Chromadorea</taxon>
        <taxon>Rhabditida</taxon>
        <taxon>Tylenchina</taxon>
        <taxon>Panagrolaimomorpha</taxon>
        <taxon>Strongyloidoidea</taxon>
        <taxon>Alloionematidae</taxon>
        <taxon>Rhabditophanes</taxon>
    </lineage>
</organism>
<dbReference type="Proteomes" id="UP000095286">
    <property type="component" value="Unplaced"/>
</dbReference>
<protein>
    <submittedName>
        <fullName evidence="2">CNDH2_C domain-containing protein</fullName>
    </submittedName>
</protein>
<evidence type="ECO:0000313" key="2">
    <source>
        <dbReference type="WBParaSite" id="RSKR_0000385000.1"/>
    </source>
</evidence>
<accession>A0AC35TU51</accession>
<reference evidence="2" key="1">
    <citation type="submission" date="2016-11" db="UniProtKB">
        <authorList>
            <consortium name="WormBaseParasite"/>
        </authorList>
    </citation>
    <scope>IDENTIFICATION</scope>
    <source>
        <strain evidence="2">KR3021</strain>
    </source>
</reference>
<dbReference type="WBParaSite" id="RSKR_0000385000.1">
    <property type="protein sequence ID" value="RSKR_0000385000.1"/>
    <property type="gene ID" value="RSKR_0000385000"/>
</dbReference>